<dbReference type="InterPro" id="IPR019888">
    <property type="entry name" value="Tscrpt_reg_AsnC-like"/>
</dbReference>
<dbReference type="PROSITE" id="PS50956">
    <property type="entry name" value="HTH_ASNC_2"/>
    <property type="match status" value="1"/>
</dbReference>
<dbReference type="SUPFAM" id="SSF46785">
    <property type="entry name" value="Winged helix' DNA-binding domain"/>
    <property type="match status" value="1"/>
</dbReference>
<dbReference type="RefSeq" id="WP_366192230.1">
    <property type="nucleotide sequence ID" value="NZ_JBFBVU010000005.1"/>
</dbReference>
<dbReference type="PRINTS" id="PR00033">
    <property type="entry name" value="HTHASNC"/>
</dbReference>
<feature type="domain" description="HTH asnC-type" evidence="4">
    <location>
        <begin position="3"/>
        <end position="64"/>
    </location>
</feature>
<dbReference type="PANTHER" id="PTHR30154">
    <property type="entry name" value="LEUCINE-RESPONSIVE REGULATORY PROTEIN"/>
    <property type="match status" value="1"/>
</dbReference>
<dbReference type="PANTHER" id="PTHR30154:SF34">
    <property type="entry name" value="TRANSCRIPTIONAL REGULATOR AZLB"/>
    <property type="match status" value="1"/>
</dbReference>
<comment type="caution">
    <text evidence="5">The sequence shown here is derived from an EMBL/GenBank/DDBJ whole genome shotgun (WGS) entry which is preliminary data.</text>
</comment>
<dbReference type="InterPro" id="IPR000485">
    <property type="entry name" value="AsnC-type_HTH_dom"/>
</dbReference>
<dbReference type="SMART" id="SM00344">
    <property type="entry name" value="HTH_ASNC"/>
    <property type="match status" value="1"/>
</dbReference>
<evidence type="ECO:0000256" key="1">
    <source>
        <dbReference type="ARBA" id="ARBA00023015"/>
    </source>
</evidence>
<keyword evidence="6" id="KW-1185">Reference proteome</keyword>
<dbReference type="Proteomes" id="UP001553161">
    <property type="component" value="Unassembled WGS sequence"/>
</dbReference>
<dbReference type="InterPro" id="IPR019887">
    <property type="entry name" value="Tscrpt_reg_AsnC/Lrp_C"/>
</dbReference>
<dbReference type="Pfam" id="PF13412">
    <property type="entry name" value="HTH_24"/>
    <property type="match status" value="1"/>
</dbReference>
<keyword evidence="2" id="KW-0238">DNA-binding</keyword>
<evidence type="ECO:0000256" key="3">
    <source>
        <dbReference type="ARBA" id="ARBA00023163"/>
    </source>
</evidence>
<evidence type="ECO:0000313" key="6">
    <source>
        <dbReference type="Proteomes" id="UP001553161"/>
    </source>
</evidence>
<evidence type="ECO:0000256" key="2">
    <source>
        <dbReference type="ARBA" id="ARBA00023125"/>
    </source>
</evidence>
<evidence type="ECO:0000259" key="4">
    <source>
        <dbReference type="PROSITE" id="PS50956"/>
    </source>
</evidence>
<keyword evidence="3" id="KW-0804">Transcription</keyword>
<dbReference type="Pfam" id="PF01037">
    <property type="entry name" value="AsnC_trans_reg"/>
    <property type="match status" value="1"/>
</dbReference>
<dbReference type="InterPro" id="IPR036390">
    <property type="entry name" value="WH_DNA-bd_sf"/>
</dbReference>
<dbReference type="SUPFAM" id="SSF54909">
    <property type="entry name" value="Dimeric alpha+beta barrel"/>
    <property type="match status" value="1"/>
</dbReference>
<keyword evidence="1" id="KW-0805">Transcription regulation</keyword>
<dbReference type="InterPro" id="IPR011008">
    <property type="entry name" value="Dimeric_a/b-barrel"/>
</dbReference>
<gene>
    <name evidence="5" type="ORF">AB0T83_06515</name>
</gene>
<accession>A0ABV3L4C8</accession>
<dbReference type="Gene3D" id="3.30.70.920">
    <property type="match status" value="1"/>
</dbReference>
<evidence type="ECO:0000313" key="5">
    <source>
        <dbReference type="EMBL" id="MEV8466434.1"/>
    </source>
</evidence>
<dbReference type="InterPro" id="IPR036388">
    <property type="entry name" value="WH-like_DNA-bd_sf"/>
</dbReference>
<proteinExistence type="predicted"/>
<reference evidence="5 6" key="1">
    <citation type="submission" date="2024-07" db="EMBL/GenBank/DDBJ databases">
        <authorList>
            <person name="Kang M."/>
        </authorList>
    </citation>
    <scope>NUCLEOTIDE SEQUENCE [LARGE SCALE GENOMIC DNA]</scope>
    <source>
        <strain evidence="5 6">DFM31</strain>
    </source>
</reference>
<organism evidence="5 6">
    <name type="scientific">Meridianimarinicoccus marinus</name>
    <dbReference type="NCBI Taxonomy" id="3231483"/>
    <lineage>
        <taxon>Bacteria</taxon>
        <taxon>Pseudomonadati</taxon>
        <taxon>Pseudomonadota</taxon>
        <taxon>Alphaproteobacteria</taxon>
        <taxon>Rhodobacterales</taxon>
        <taxon>Paracoccaceae</taxon>
        <taxon>Meridianimarinicoccus</taxon>
    </lineage>
</organism>
<dbReference type="Gene3D" id="1.10.10.10">
    <property type="entry name" value="Winged helix-like DNA-binding domain superfamily/Winged helix DNA-binding domain"/>
    <property type="match status" value="1"/>
</dbReference>
<sequence>MQIDDMDRRLLRYYQADPALSAAALAETAGLTRAACWRRLEKLRAAGVIRGVRAVIDWGKLGYAVEVSLRVAVDKTQPGAFDAVVARAREIPEVIEIQTFLGRVDLRLSVRARDMAHYQQIYHDRILTLPHLADIEGLMRVATIKDDESLPL</sequence>
<name>A0ABV3L4C8_9RHOB</name>
<dbReference type="EMBL" id="JBFBVU010000005">
    <property type="protein sequence ID" value="MEV8466434.1"/>
    <property type="molecule type" value="Genomic_DNA"/>
</dbReference>
<protein>
    <submittedName>
        <fullName evidence="5">Lrp/AsnC family transcriptional regulator</fullName>
    </submittedName>
</protein>